<dbReference type="EMBL" id="JAWDJO010000181">
    <property type="protein sequence ID" value="KAL1890504.1"/>
    <property type="molecule type" value="Genomic_DNA"/>
</dbReference>
<sequence>MATGSDTVVPVPGVAALSAHAAPQEPTLPANLAEAPSSQVGDGETSGPVITPAPELELPANLRDIEFFELPYNKDLINKKLEEVSEGRTSFAAFEFFAAAAATAQASSSSSSPIIATPAAINALPVITGAPQTSNNAVAVNPKIDLSDNLRAIPEFEVPYDLSLLDNVKTPQDLANLPDAIVFATEQPQASTTLRTVIRTMSRDPLEIGI</sequence>
<reference evidence="2 3" key="1">
    <citation type="journal article" date="2024" name="IMA Fungus">
        <title>IMA Genome - F19 : A genome assembly and annotation guide to empower mycologists, including annotated draft genome sequences of Ceratocystis pirilliformis, Diaporthe australafricana, Fusarium ophioides, Paecilomyces lecythidis, and Sporothrix stenoceras.</title>
        <authorList>
            <person name="Aylward J."/>
            <person name="Wilson A.M."/>
            <person name="Visagie C.M."/>
            <person name="Spraker J."/>
            <person name="Barnes I."/>
            <person name="Buitendag C."/>
            <person name="Ceriani C."/>
            <person name="Del Mar Angel L."/>
            <person name="du Plessis D."/>
            <person name="Fuchs T."/>
            <person name="Gasser K."/>
            <person name="Kramer D."/>
            <person name="Li W."/>
            <person name="Munsamy K."/>
            <person name="Piso A."/>
            <person name="Price J.L."/>
            <person name="Sonnekus B."/>
            <person name="Thomas C."/>
            <person name="van der Nest A."/>
            <person name="van Dijk A."/>
            <person name="van Heerden A."/>
            <person name="van Vuuren N."/>
            <person name="Yilmaz N."/>
            <person name="Duong T.A."/>
            <person name="van der Merwe N.A."/>
            <person name="Wingfield M.J."/>
            <person name="Wingfield B.D."/>
        </authorList>
    </citation>
    <scope>NUCLEOTIDE SEQUENCE [LARGE SCALE GENOMIC DNA]</scope>
    <source>
        <strain evidence="2 3">CMW 12675</strain>
    </source>
</reference>
<feature type="region of interest" description="Disordered" evidence="1">
    <location>
        <begin position="29"/>
        <end position="48"/>
    </location>
</feature>
<evidence type="ECO:0000313" key="2">
    <source>
        <dbReference type="EMBL" id="KAL1890504.1"/>
    </source>
</evidence>
<organism evidence="2 3">
    <name type="scientific">Ceratocystis pirilliformis</name>
    <dbReference type="NCBI Taxonomy" id="259994"/>
    <lineage>
        <taxon>Eukaryota</taxon>
        <taxon>Fungi</taxon>
        <taxon>Dikarya</taxon>
        <taxon>Ascomycota</taxon>
        <taxon>Pezizomycotina</taxon>
        <taxon>Sordariomycetes</taxon>
        <taxon>Hypocreomycetidae</taxon>
        <taxon>Microascales</taxon>
        <taxon>Ceratocystidaceae</taxon>
        <taxon>Ceratocystis</taxon>
    </lineage>
</organism>
<accession>A0ABR3YRE7</accession>
<gene>
    <name evidence="2" type="ORF">Cpir12675_005367</name>
</gene>
<evidence type="ECO:0000313" key="3">
    <source>
        <dbReference type="Proteomes" id="UP001583280"/>
    </source>
</evidence>
<protein>
    <submittedName>
        <fullName evidence="2">Uncharacterized protein</fullName>
    </submittedName>
</protein>
<comment type="caution">
    <text evidence="2">The sequence shown here is derived from an EMBL/GenBank/DDBJ whole genome shotgun (WGS) entry which is preliminary data.</text>
</comment>
<name>A0ABR3YRE7_9PEZI</name>
<dbReference type="Proteomes" id="UP001583280">
    <property type="component" value="Unassembled WGS sequence"/>
</dbReference>
<evidence type="ECO:0000256" key="1">
    <source>
        <dbReference type="SAM" id="MobiDB-lite"/>
    </source>
</evidence>
<keyword evidence="3" id="KW-1185">Reference proteome</keyword>
<proteinExistence type="predicted"/>